<dbReference type="Pfam" id="PF06722">
    <property type="entry name" value="EryCIII-like_C"/>
    <property type="match status" value="1"/>
</dbReference>
<dbReference type="PANTHER" id="PTHR48050:SF13">
    <property type="entry name" value="STEROL 3-BETA-GLUCOSYLTRANSFERASE UGT80A2"/>
    <property type="match status" value="1"/>
</dbReference>
<sequence>MSRRVVIIAAGSRGDIQPCVALAQGLVARGDDVRLVASGRYAPMVGTAATAAARKDGGTGRGGMELAPLTADPTEILDSEAGQELLAGGRNPIRFLGGFRRILGPMAERLLAECLDACKGADLVLGPTLGLLPRHLGEYLGVPWALVHFQPSQPTGAFPHPFVPRSRALGPWGNRAGFLAVDQIAWQLSRPFINPWRRDVLGLPPLPLRGPMHDARRTGRPVLACFSPSVVPAPRDWPPYVHLTGYWFLDEPDWEPPPALAAFLDAGPPPVYVGFGSMRPEDPEATARVVRSALREAGVRGVVQSDPETSDDDVLAVRDVPHAWLFPRMAAVVHHGGAGTTAAGLRAGVPTVVCPFFGDQPYWGERVAALKAGPVPLPFRELTAPRLADAVRQAVRTPEMAERAAALGRHISAEDGVTRACEVLAKIA</sequence>
<dbReference type="CDD" id="cd03784">
    <property type="entry name" value="GT1_Gtf-like"/>
    <property type="match status" value="1"/>
</dbReference>
<gene>
    <name evidence="3" type="ORF">IW256_006628</name>
</gene>
<dbReference type="Proteomes" id="UP000614047">
    <property type="component" value="Unassembled WGS sequence"/>
</dbReference>
<dbReference type="Pfam" id="PF03033">
    <property type="entry name" value="Glyco_transf_28"/>
    <property type="match status" value="1"/>
</dbReference>
<dbReference type="FunFam" id="3.40.50.2000:FF:000009">
    <property type="entry name" value="Sterol 3-beta-glucosyltransferase UGT80A2"/>
    <property type="match status" value="1"/>
</dbReference>
<keyword evidence="4" id="KW-1185">Reference proteome</keyword>
<organism evidence="3 4">
    <name type="scientific">Actinomadura viridis</name>
    <dbReference type="NCBI Taxonomy" id="58110"/>
    <lineage>
        <taxon>Bacteria</taxon>
        <taxon>Bacillati</taxon>
        <taxon>Actinomycetota</taxon>
        <taxon>Actinomycetes</taxon>
        <taxon>Streptosporangiales</taxon>
        <taxon>Thermomonosporaceae</taxon>
        <taxon>Actinomadura</taxon>
    </lineage>
</organism>
<comment type="caution">
    <text evidence="3">The sequence shown here is derived from an EMBL/GenBank/DDBJ whole genome shotgun (WGS) entry which is preliminary data.</text>
</comment>
<name>A0A931DM60_9ACTN</name>
<evidence type="ECO:0000313" key="4">
    <source>
        <dbReference type="Proteomes" id="UP000614047"/>
    </source>
</evidence>
<dbReference type="PANTHER" id="PTHR48050">
    <property type="entry name" value="STEROL 3-BETA-GLUCOSYLTRANSFERASE"/>
    <property type="match status" value="1"/>
</dbReference>
<dbReference type="GO" id="GO:0033072">
    <property type="term" value="P:vancomycin biosynthetic process"/>
    <property type="evidence" value="ECO:0007669"/>
    <property type="project" value="UniProtKB-ARBA"/>
</dbReference>
<reference evidence="3" key="1">
    <citation type="submission" date="2020-11" db="EMBL/GenBank/DDBJ databases">
        <title>Sequencing the genomes of 1000 actinobacteria strains.</title>
        <authorList>
            <person name="Klenk H.-P."/>
        </authorList>
    </citation>
    <scope>NUCLEOTIDE SEQUENCE</scope>
    <source>
        <strain evidence="3">DSM 43175</strain>
    </source>
</reference>
<dbReference type="InterPro" id="IPR010610">
    <property type="entry name" value="EryCIII-like_C"/>
</dbReference>
<dbReference type="InterPro" id="IPR002213">
    <property type="entry name" value="UDP_glucos_trans"/>
</dbReference>
<proteinExistence type="predicted"/>
<dbReference type="GO" id="GO:0016758">
    <property type="term" value="F:hexosyltransferase activity"/>
    <property type="evidence" value="ECO:0007669"/>
    <property type="project" value="InterPro"/>
</dbReference>
<dbReference type="GO" id="GO:0005975">
    <property type="term" value="P:carbohydrate metabolic process"/>
    <property type="evidence" value="ECO:0007669"/>
    <property type="project" value="InterPro"/>
</dbReference>
<dbReference type="AlphaFoldDB" id="A0A931DM60"/>
<dbReference type="GO" id="GO:0008194">
    <property type="term" value="F:UDP-glycosyltransferase activity"/>
    <property type="evidence" value="ECO:0007669"/>
    <property type="project" value="InterPro"/>
</dbReference>
<dbReference type="EMBL" id="JADOUA010000001">
    <property type="protein sequence ID" value="MBG6092515.1"/>
    <property type="molecule type" value="Genomic_DNA"/>
</dbReference>
<evidence type="ECO:0000259" key="1">
    <source>
        <dbReference type="Pfam" id="PF03033"/>
    </source>
</evidence>
<evidence type="ECO:0000313" key="3">
    <source>
        <dbReference type="EMBL" id="MBG6092515.1"/>
    </source>
</evidence>
<dbReference type="SUPFAM" id="SSF53756">
    <property type="entry name" value="UDP-Glycosyltransferase/glycogen phosphorylase"/>
    <property type="match status" value="1"/>
</dbReference>
<feature type="domain" description="Glycosyltransferase family 28 N-terminal" evidence="1">
    <location>
        <begin position="5"/>
        <end position="42"/>
    </location>
</feature>
<feature type="domain" description="Erythromycin biosynthesis protein CIII-like C-terminal" evidence="2">
    <location>
        <begin position="312"/>
        <end position="413"/>
    </location>
</feature>
<evidence type="ECO:0000259" key="2">
    <source>
        <dbReference type="Pfam" id="PF06722"/>
    </source>
</evidence>
<accession>A0A931DM60</accession>
<dbReference type="InterPro" id="IPR050426">
    <property type="entry name" value="Glycosyltransferase_28"/>
</dbReference>
<dbReference type="InterPro" id="IPR004276">
    <property type="entry name" value="GlycoTrans_28_N"/>
</dbReference>
<dbReference type="RefSeq" id="WP_197014686.1">
    <property type="nucleotide sequence ID" value="NZ_BAABES010000009.1"/>
</dbReference>
<protein>
    <submittedName>
        <fullName evidence="3">UDP:flavonoid glycosyltransferase YjiC (YdhE family)</fullName>
    </submittedName>
</protein>
<dbReference type="Gene3D" id="3.40.50.2000">
    <property type="entry name" value="Glycogen Phosphorylase B"/>
    <property type="match status" value="2"/>
</dbReference>